<dbReference type="Gene3D" id="3.65.10.10">
    <property type="entry name" value="Enolpyruvate transferase domain"/>
    <property type="match status" value="2"/>
</dbReference>
<comment type="pathway">
    <text evidence="2 12">Cell wall biogenesis; peptidoglycan biosynthesis.</text>
</comment>
<dbReference type="STRING" id="1798405.A3E64_00795"/>
<evidence type="ECO:0000256" key="3">
    <source>
        <dbReference type="ARBA" id="ARBA00022490"/>
    </source>
</evidence>
<accession>A0A1G1ZHP2</accession>
<keyword evidence="4 12" id="KW-0132">Cell division</keyword>
<keyword evidence="9 12" id="KW-0961">Cell wall biogenesis/degradation</keyword>
<sequence length="433" mass="46880">MKFIINGGRGLEGEIKLAGAKNAATKMMVASILTSEPCALINSPDIGDGKITEELCRSIGSYISRAGNVLKIHTPTIRNPKVVSLSRKNRIPILALGPLLARVGEAEVPILGGDKIGPRPVDIHVTALTAMGATIESLDDRYVASAKNGLRGAKITFRYPSVGATENTILAAVLAKGRTTIQNAATEPEIMDLIIMLQKMGAIIELGANRMIYIDGVKELRGIEHSILPDRNEAVSFACLAVATGGKILVKGARQADLITFLNTLRRIGGEYRVTNEGIEFWRASAKSLRPIDLETDTHPGFMTDWQQPMAVLLTQAEGTSGIHETIYEDRFGYTNDLNLMGADITVQTKCLGEIACRFKNKGFYHGAVIRGATKLRPARLTVRDLRSGIAHVIAALTADGESTIDGIEELDRGYEKIDKRLKNLGADIKRVQ</sequence>
<keyword evidence="3 12" id="KW-0963">Cytoplasm</keyword>
<dbReference type="NCBIfam" id="TIGR01072">
    <property type="entry name" value="murA"/>
    <property type="match status" value="1"/>
</dbReference>
<keyword evidence="8 12" id="KW-0131">Cell cycle</keyword>
<feature type="binding site" evidence="12">
    <location>
        <position position="305"/>
    </location>
    <ligand>
        <name>UDP-N-acetyl-alpha-D-glucosamine</name>
        <dbReference type="ChEBI" id="CHEBI:57705"/>
    </ligand>
</feature>
<protein>
    <recommendedName>
        <fullName evidence="12">UDP-N-acetylglucosamine 1-carboxyvinyltransferase</fullName>
        <ecNumber evidence="12">2.5.1.7</ecNumber>
    </recommendedName>
    <alternativeName>
        <fullName evidence="12">Enoylpyruvate transferase</fullName>
    </alternativeName>
    <alternativeName>
        <fullName evidence="12">UDP-N-acetylglucosamine enolpyruvyl transferase</fullName>
        <shortName evidence="12">EPT</shortName>
    </alternativeName>
</protein>
<comment type="caution">
    <text evidence="14">The sequence shown here is derived from an EMBL/GenBank/DDBJ whole genome shotgun (WGS) entry which is preliminary data.</text>
</comment>
<dbReference type="GO" id="GO:0008360">
    <property type="term" value="P:regulation of cell shape"/>
    <property type="evidence" value="ECO:0007669"/>
    <property type="project" value="UniProtKB-KW"/>
</dbReference>
<dbReference type="GO" id="GO:0008760">
    <property type="term" value="F:UDP-N-acetylglucosamine 1-carboxyvinyltransferase activity"/>
    <property type="evidence" value="ECO:0007669"/>
    <property type="project" value="UniProtKB-UniRule"/>
</dbReference>
<evidence type="ECO:0000256" key="6">
    <source>
        <dbReference type="ARBA" id="ARBA00022960"/>
    </source>
</evidence>
<dbReference type="InterPro" id="IPR013792">
    <property type="entry name" value="RNA3'P_cycl/enolpyr_Trfase_a/b"/>
</dbReference>
<evidence type="ECO:0000256" key="8">
    <source>
        <dbReference type="ARBA" id="ARBA00023306"/>
    </source>
</evidence>
<evidence type="ECO:0000256" key="5">
    <source>
        <dbReference type="ARBA" id="ARBA00022679"/>
    </source>
</evidence>
<dbReference type="InterPro" id="IPR036968">
    <property type="entry name" value="Enolpyruvate_Tfrase_sf"/>
</dbReference>
<evidence type="ECO:0000256" key="2">
    <source>
        <dbReference type="ARBA" id="ARBA00004752"/>
    </source>
</evidence>
<keyword evidence="5 12" id="KW-0808">Transferase</keyword>
<dbReference type="SUPFAM" id="SSF55205">
    <property type="entry name" value="EPT/RTPC-like"/>
    <property type="match status" value="1"/>
</dbReference>
<dbReference type="CDD" id="cd01555">
    <property type="entry name" value="UdpNAET"/>
    <property type="match status" value="1"/>
</dbReference>
<evidence type="ECO:0000256" key="1">
    <source>
        <dbReference type="ARBA" id="ARBA00004496"/>
    </source>
</evidence>
<name>A0A1G1ZHP2_9BACT</name>
<feature type="binding site" evidence="12">
    <location>
        <position position="327"/>
    </location>
    <ligand>
        <name>UDP-N-acetyl-alpha-D-glucosamine</name>
        <dbReference type="ChEBI" id="CHEBI:57705"/>
    </ligand>
</feature>
<dbReference type="GO" id="GO:0009252">
    <property type="term" value="P:peptidoglycan biosynthetic process"/>
    <property type="evidence" value="ECO:0007669"/>
    <property type="project" value="UniProtKB-UniRule"/>
</dbReference>
<comment type="function">
    <text evidence="12">Cell wall formation. Adds enolpyruvyl to UDP-N-acetylglucosamine.</text>
</comment>
<organism evidence="14 15">
    <name type="scientific">Candidatus Harrisonbacteria bacterium RIFCSPHIGHO2_12_FULL_48_16</name>
    <dbReference type="NCBI Taxonomy" id="1798405"/>
    <lineage>
        <taxon>Bacteria</taxon>
        <taxon>Candidatus Harrisoniibacteriota</taxon>
    </lineage>
</organism>
<evidence type="ECO:0000259" key="13">
    <source>
        <dbReference type="Pfam" id="PF00275"/>
    </source>
</evidence>
<dbReference type="InterPro" id="IPR005750">
    <property type="entry name" value="UDP_GlcNAc_COvinyl_MurA"/>
</dbReference>
<evidence type="ECO:0000256" key="4">
    <source>
        <dbReference type="ARBA" id="ARBA00022618"/>
    </source>
</evidence>
<dbReference type="PANTHER" id="PTHR43783">
    <property type="entry name" value="UDP-N-ACETYLGLUCOSAMINE 1-CARBOXYVINYLTRANSFERASE"/>
    <property type="match status" value="1"/>
</dbReference>
<dbReference type="GO" id="GO:0071555">
    <property type="term" value="P:cell wall organization"/>
    <property type="evidence" value="ECO:0007669"/>
    <property type="project" value="UniProtKB-KW"/>
</dbReference>
<dbReference type="GO" id="GO:0051301">
    <property type="term" value="P:cell division"/>
    <property type="evidence" value="ECO:0007669"/>
    <property type="project" value="UniProtKB-KW"/>
</dbReference>
<comment type="similarity">
    <text evidence="10 12">Belongs to the EPSP synthase family. MurA subfamily.</text>
</comment>
<dbReference type="HAMAP" id="MF_00111">
    <property type="entry name" value="MurA"/>
    <property type="match status" value="1"/>
</dbReference>
<evidence type="ECO:0000256" key="11">
    <source>
        <dbReference type="ARBA" id="ARBA00047527"/>
    </source>
</evidence>
<dbReference type="NCBIfam" id="NF006873">
    <property type="entry name" value="PRK09369.1"/>
    <property type="match status" value="1"/>
</dbReference>
<evidence type="ECO:0000256" key="10">
    <source>
        <dbReference type="ARBA" id="ARBA00038367"/>
    </source>
</evidence>
<dbReference type="EC" id="2.5.1.7" evidence="12"/>
<feature type="binding site" evidence="12">
    <location>
        <begin position="21"/>
        <end position="22"/>
    </location>
    <ligand>
        <name>phosphoenolpyruvate</name>
        <dbReference type="ChEBI" id="CHEBI:58702"/>
    </ligand>
</feature>
<evidence type="ECO:0000256" key="12">
    <source>
        <dbReference type="HAMAP-Rule" id="MF_00111"/>
    </source>
</evidence>
<dbReference type="AlphaFoldDB" id="A0A1G1ZHP2"/>
<dbReference type="GO" id="GO:0005737">
    <property type="term" value="C:cytoplasm"/>
    <property type="evidence" value="ECO:0007669"/>
    <property type="project" value="UniProtKB-SubCell"/>
</dbReference>
<keyword evidence="6 12" id="KW-0133">Cell shape</keyword>
<keyword evidence="7 12" id="KW-0573">Peptidoglycan synthesis</keyword>
<feature type="active site" description="Proton donor" evidence="12">
    <location>
        <position position="114"/>
    </location>
</feature>
<dbReference type="InterPro" id="IPR001986">
    <property type="entry name" value="Enolpyruvate_Tfrase_dom"/>
</dbReference>
<dbReference type="UniPathway" id="UPA00219"/>
<dbReference type="Proteomes" id="UP000177174">
    <property type="component" value="Unassembled WGS sequence"/>
</dbReference>
<evidence type="ECO:0000313" key="14">
    <source>
        <dbReference type="EMBL" id="OGY64041.1"/>
    </source>
</evidence>
<comment type="subcellular location">
    <subcellularLocation>
        <location evidence="1 12">Cytoplasm</location>
    </subcellularLocation>
</comment>
<dbReference type="InterPro" id="IPR050068">
    <property type="entry name" value="MurA_subfamily"/>
</dbReference>
<dbReference type="Pfam" id="PF00275">
    <property type="entry name" value="EPSP_synthase"/>
    <property type="match status" value="1"/>
</dbReference>
<comment type="catalytic activity">
    <reaction evidence="11 12">
        <text>phosphoenolpyruvate + UDP-N-acetyl-alpha-D-glucosamine = UDP-N-acetyl-3-O-(1-carboxyvinyl)-alpha-D-glucosamine + phosphate</text>
        <dbReference type="Rhea" id="RHEA:18681"/>
        <dbReference type="ChEBI" id="CHEBI:43474"/>
        <dbReference type="ChEBI" id="CHEBI:57705"/>
        <dbReference type="ChEBI" id="CHEBI:58702"/>
        <dbReference type="ChEBI" id="CHEBI:68483"/>
        <dbReference type="EC" id="2.5.1.7"/>
    </reaction>
</comment>
<comment type="caution">
    <text evidence="12">Lacks conserved residue(s) required for the propagation of feature annotation.</text>
</comment>
<feature type="domain" description="Enolpyruvate transferase" evidence="13">
    <location>
        <begin position="6"/>
        <end position="421"/>
    </location>
</feature>
<evidence type="ECO:0000256" key="7">
    <source>
        <dbReference type="ARBA" id="ARBA00022984"/>
    </source>
</evidence>
<evidence type="ECO:0000313" key="15">
    <source>
        <dbReference type="Proteomes" id="UP000177174"/>
    </source>
</evidence>
<dbReference type="PANTHER" id="PTHR43783:SF1">
    <property type="entry name" value="UDP-N-ACETYLGLUCOSAMINE 1-CARBOXYVINYLTRANSFERASE"/>
    <property type="match status" value="1"/>
</dbReference>
<gene>
    <name evidence="12" type="primary">murA</name>
    <name evidence="14" type="ORF">A3E64_00795</name>
</gene>
<proteinExistence type="inferred from homology"/>
<reference evidence="14 15" key="1">
    <citation type="journal article" date="2016" name="Nat. Commun.">
        <title>Thousands of microbial genomes shed light on interconnected biogeochemical processes in an aquifer system.</title>
        <authorList>
            <person name="Anantharaman K."/>
            <person name="Brown C.T."/>
            <person name="Hug L.A."/>
            <person name="Sharon I."/>
            <person name="Castelle C.J."/>
            <person name="Probst A.J."/>
            <person name="Thomas B.C."/>
            <person name="Singh A."/>
            <person name="Wilkins M.J."/>
            <person name="Karaoz U."/>
            <person name="Brodie E.L."/>
            <person name="Williams K.H."/>
            <person name="Hubbard S.S."/>
            <person name="Banfield J.F."/>
        </authorList>
    </citation>
    <scope>NUCLEOTIDE SEQUENCE [LARGE SCALE GENOMIC DNA]</scope>
</reference>
<dbReference type="EMBL" id="MHJH01000027">
    <property type="protein sequence ID" value="OGY64041.1"/>
    <property type="molecule type" value="Genomic_DNA"/>
</dbReference>
<evidence type="ECO:0000256" key="9">
    <source>
        <dbReference type="ARBA" id="ARBA00023316"/>
    </source>
</evidence>
<feature type="binding site" evidence="12">
    <location>
        <position position="90"/>
    </location>
    <ligand>
        <name>UDP-N-acetyl-alpha-D-glucosamine</name>
        <dbReference type="ChEBI" id="CHEBI:57705"/>
    </ligand>
</feature>
<dbReference type="GO" id="GO:0019277">
    <property type="term" value="P:UDP-N-acetylgalactosamine biosynthetic process"/>
    <property type="evidence" value="ECO:0007669"/>
    <property type="project" value="InterPro"/>
</dbReference>